<evidence type="ECO:0000313" key="3">
    <source>
        <dbReference type="Proteomes" id="UP001476798"/>
    </source>
</evidence>
<keyword evidence="1" id="KW-1133">Transmembrane helix</keyword>
<dbReference type="Gene3D" id="2.60.40.10">
    <property type="entry name" value="Immunoglobulins"/>
    <property type="match status" value="1"/>
</dbReference>
<dbReference type="InterPro" id="IPR013783">
    <property type="entry name" value="Ig-like_fold"/>
</dbReference>
<comment type="caution">
    <text evidence="2">The sequence shown here is derived from an EMBL/GenBank/DDBJ whole genome shotgun (WGS) entry which is preliminary data.</text>
</comment>
<dbReference type="Proteomes" id="UP001476798">
    <property type="component" value="Unassembled WGS sequence"/>
</dbReference>
<keyword evidence="1" id="KW-0812">Transmembrane</keyword>
<keyword evidence="3" id="KW-1185">Reference proteome</keyword>
<evidence type="ECO:0000313" key="2">
    <source>
        <dbReference type="EMBL" id="MEQ2169166.1"/>
    </source>
</evidence>
<keyword evidence="1" id="KW-0472">Membrane</keyword>
<proteinExistence type="predicted"/>
<protein>
    <submittedName>
        <fullName evidence="2">Uncharacterized protein</fullName>
    </submittedName>
</protein>
<accession>A0ABV0NDN7</accession>
<dbReference type="InterPro" id="IPR036179">
    <property type="entry name" value="Ig-like_dom_sf"/>
</dbReference>
<reference evidence="2 3" key="1">
    <citation type="submission" date="2021-06" db="EMBL/GenBank/DDBJ databases">
        <authorList>
            <person name="Palmer J.M."/>
        </authorList>
    </citation>
    <scope>NUCLEOTIDE SEQUENCE [LARGE SCALE GENOMIC DNA]</scope>
    <source>
        <strain evidence="2 3">GA_2019</strain>
        <tissue evidence="2">Muscle</tissue>
    </source>
</reference>
<sequence>MSTSNSNVSLENGFHFNKYTMSSNTTNIFLKIKKVNFSDSGLYVCGTNIGVNLDVFTATYLRVEDGLPKLPSVILGCIAVFLAVVIIALTVKIRNFQTGQTEQKDLQPTENLDPDNLNYAALNFRPKVKRNIRPAAEGELGLNVVYASTK</sequence>
<dbReference type="SUPFAM" id="SSF48726">
    <property type="entry name" value="Immunoglobulin"/>
    <property type="match status" value="1"/>
</dbReference>
<evidence type="ECO:0000256" key="1">
    <source>
        <dbReference type="SAM" id="Phobius"/>
    </source>
</evidence>
<gene>
    <name evidence="2" type="ORF">GOODEAATRI_022236</name>
</gene>
<dbReference type="EMBL" id="JAHRIO010032241">
    <property type="protein sequence ID" value="MEQ2169166.1"/>
    <property type="molecule type" value="Genomic_DNA"/>
</dbReference>
<organism evidence="2 3">
    <name type="scientific">Goodea atripinnis</name>
    <dbReference type="NCBI Taxonomy" id="208336"/>
    <lineage>
        <taxon>Eukaryota</taxon>
        <taxon>Metazoa</taxon>
        <taxon>Chordata</taxon>
        <taxon>Craniata</taxon>
        <taxon>Vertebrata</taxon>
        <taxon>Euteleostomi</taxon>
        <taxon>Actinopterygii</taxon>
        <taxon>Neopterygii</taxon>
        <taxon>Teleostei</taxon>
        <taxon>Neoteleostei</taxon>
        <taxon>Acanthomorphata</taxon>
        <taxon>Ovalentaria</taxon>
        <taxon>Atherinomorphae</taxon>
        <taxon>Cyprinodontiformes</taxon>
        <taxon>Goodeidae</taxon>
        <taxon>Goodea</taxon>
    </lineage>
</organism>
<name>A0ABV0NDN7_9TELE</name>
<feature type="transmembrane region" description="Helical" evidence="1">
    <location>
        <begin position="70"/>
        <end position="91"/>
    </location>
</feature>